<dbReference type="Proteomes" id="UP001528411">
    <property type="component" value="Unassembled WGS sequence"/>
</dbReference>
<dbReference type="Pfam" id="PF04542">
    <property type="entry name" value="Sigma70_r2"/>
    <property type="match status" value="1"/>
</dbReference>
<dbReference type="InterPro" id="IPR013325">
    <property type="entry name" value="RNA_pol_sigma_r2"/>
</dbReference>
<comment type="caution">
    <text evidence="8">The sequence shown here is derived from an EMBL/GenBank/DDBJ whole genome shotgun (WGS) entry which is preliminary data.</text>
</comment>
<evidence type="ECO:0000313" key="9">
    <source>
        <dbReference type="Proteomes" id="UP001528411"/>
    </source>
</evidence>
<dbReference type="Pfam" id="PF04545">
    <property type="entry name" value="Sigma70_r4"/>
    <property type="match status" value="1"/>
</dbReference>
<dbReference type="CDD" id="cd06171">
    <property type="entry name" value="Sigma70_r4"/>
    <property type="match status" value="1"/>
</dbReference>
<dbReference type="InterPro" id="IPR036388">
    <property type="entry name" value="WH-like_DNA-bd_sf"/>
</dbReference>
<dbReference type="Gene3D" id="1.10.1740.10">
    <property type="match status" value="1"/>
</dbReference>
<dbReference type="EMBL" id="JAQOMS010000002">
    <property type="protein sequence ID" value="MDC2889260.1"/>
    <property type="molecule type" value="Genomic_DNA"/>
</dbReference>
<dbReference type="SUPFAM" id="SSF88659">
    <property type="entry name" value="Sigma3 and sigma4 domains of RNA polymerase sigma factors"/>
    <property type="match status" value="1"/>
</dbReference>
<evidence type="ECO:0000256" key="1">
    <source>
        <dbReference type="ARBA" id="ARBA00010641"/>
    </source>
</evidence>
<protein>
    <submittedName>
        <fullName evidence="8">Sigma-70 family RNA polymerase sigma factor</fullName>
    </submittedName>
</protein>
<reference evidence="8 9" key="1">
    <citation type="submission" date="2023-01" db="EMBL/GenBank/DDBJ databases">
        <title>Psychrosphaera sp. nov., isolated from marine algae.</title>
        <authorList>
            <person name="Bayburt H."/>
            <person name="Choi B.J."/>
            <person name="Kim J.M."/>
            <person name="Choi D.G."/>
            <person name="Jeon C.O."/>
        </authorList>
    </citation>
    <scope>NUCLEOTIDE SEQUENCE [LARGE SCALE GENOMIC DNA]</scope>
    <source>
        <strain evidence="8 9">G1-22</strain>
    </source>
</reference>
<accession>A0ABT5FCJ3</accession>
<comment type="similarity">
    <text evidence="1">Belongs to the sigma-70 factor family. ECF subfamily.</text>
</comment>
<keyword evidence="5" id="KW-0804">Transcription</keyword>
<organism evidence="8 9">
    <name type="scientific">Psychrosphaera algicola</name>
    <dbReference type="NCBI Taxonomy" id="3023714"/>
    <lineage>
        <taxon>Bacteria</taxon>
        <taxon>Pseudomonadati</taxon>
        <taxon>Pseudomonadota</taxon>
        <taxon>Gammaproteobacteria</taxon>
        <taxon>Alteromonadales</taxon>
        <taxon>Pseudoalteromonadaceae</taxon>
        <taxon>Psychrosphaera</taxon>
    </lineage>
</organism>
<feature type="domain" description="RNA polymerase sigma-70 region 4" evidence="7">
    <location>
        <begin position="151"/>
        <end position="198"/>
    </location>
</feature>
<sequence length="205" mass="23973">MNRHQEQSALIGQNRAIMDKDDTSQLQGWMLAVADKRCKQSFANLFYWFSGKVQRMASRQVHNDALAAEIMQEAMTQIWRKAHLYHADKGAVTTWVYTIARNLCFDHLRKKQTQCEQNISDDLWPIHEEVVVESDVFTDHLFDKKLLQKVESLPEKQKQIVQGVFFQEFSQEQLARHLDIPLGTVKSRLRLALSRLKQEFGEQND</sequence>
<dbReference type="RefSeq" id="WP_272180734.1">
    <property type="nucleotide sequence ID" value="NZ_JAQOMS010000002.1"/>
</dbReference>
<dbReference type="InterPro" id="IPR007627">
    <property type="entry name" value="RNA_pol_sigma70_r2"/>
</dbReference>
<keyword evidence="2" id="KW-0805">Transcription regulation</keyword>
<evidence type="ECO:0000313" key="8">
    <source>
        <dbReference type="EMBL" id="MDC2889260.1"/>
    </source>
</evidence>
<name>A0ABT5FCJ3_9GAMM</name>
<dbReference type="SUPFAM" id="SSF88946">
    <property type="entry name" value="Sigma2 domain of RNA polymerase sigma factors"/>
    <property type="match status" value="1"/>
</dbReference>
<proteinExistence type="inferred from homology"/>
<dbReference type="InterPro" id="IPR039425">
    <property type="entry name" value="RNA_pol_sigma-70-like"/>
</dbReference>
<dbReference type="PANTHER" id="PTHR43133">
    <property type="entry name" value="RNA POLYMERASE ECF-TYPE SIGMA FACTO"/>
    <property type="match status" value="1"/>
</dbReference>
<keyword evidence="3" id="KW-0731">Sigma factor</keyword>
<evidence type="ECO:0000259" key="6">
    <source>
        <dbReference type="Pfam" id="PF04542"/>
    </source>
</evidence>
<keyword evidence="9" id="KW-1185">Reference proteome</keyword>
<dbReference type="Gene3D" id="1.10.10.10">
    <property type="entry name" value="Winged helix-like DNA-binding domain superfamily/Winged helix DNA-binding domain"/>
    <property type="match status" value="1"/>
</dbReference>
<evidence type="ECO:0000256" key="4">
    <source>
        <dbReference type="ARBA" id="ARBA00023125"/>
    </source>
</evidence>
<evidence type="ECO:0000256" key="3">
    <source>
        <dbReference type="ARBA" id="ARBA00023082"/>
    </source>
</evidence>
<evidence type="ECO:0000256" key="2">
    <source>
        <dbReference type="ARBA" id="ARBA00023015"/>
    </source>
</evidence>
<dbReference type="InterPro" id="IPR014284">
    <property type="entry name" value="RNA_pol_sigma-70_dom"/>
</dbReference>
<feature type="domain" description="RNA polymerase sigma-70 region 2" evidence="6">
    <location>
        <begin position="52"/>
        <end position="112"/>
    </location>
</feature>
<keyword evidence="4" id="KW-0238">DNA-binding</keyword>
<dbReference type="InterPro" id="IPR007630">
    <property type="entry name" value="RNA_pol_sigma70_r4"/>
</dbReference>
<dbReference type="PANTHER" id="PTHR43133:SF62">
    <property type="entry name" value="RNA POLYMERASE SIGMA FACTOR SIGZ"/>
    <property type="match status" value="1"/>
</dbReference>
<dbReference type="NCBIfam" id="TIGR02937">
    <property type="entry name" value="sigma70-ECF"/>
    <property type="match status" value="1"/>
</dbReference>
<evidence type="ECO:0000259" key="7">
    <source>
        <dbReference type="Pfam" id="PF04545"/>
    </source>
</evidence>
<gene>
    <name evidence="8" type="ORF">PN838_11365</name>
</gene>
<dbReference type="InterPro" id="IPR013324">
    <property type="entry name" value="RNA_pol_sigma_r3/r4-like"/>
</dbReference>
<evidence type="ECO:0000256" key="5">
    <source>
        <dbReference type="ARBA" id="ARBA00023163"/>
    </source>
</evidence>